<accession>A0A7X4WAF7</accession>
<proteinExistence type="predicted"/>
<evidence type="ECO:0000313" key="2">
    <source>
        <dbReference type="Proteomes" id="UP000465712"/>
    </source>
</evidence>
<dbReference type="EMBL" id="WXWW01000119">
    <property type="protein sequence ID" value="NAW65114.1"/>
    <property type="molecule type" value="Genomic_DNA"/>
</dbReference>
<dbReference type="PROSITE" id="PS00409">
    <property type="entry name" value="PROKAR_NTER_METHYL"/>
    <property type="match status" value="1"/>
</dbReference>
<dbReference type="InterPro" id="IPR012902">
    <property type="entry name" value="N_methyl_site"/>
</dbReference>
<sequence>MPARKPCRSKICYQKTYCQQQGFTLIEGIIAIVIMAIAMVMLTSFLFPQAEQSAVPHYQARAAAIGQGVLNEVLSRKFDEASDPFNDSVIRCGEEVYVCSAPDNLGADAGEVNSGLLNVGAADDVDDFIGCWGSVTQCNGSSLPRRGALQDLVTISAAEQSDYRNIYLEISVRYENNAFNGAATAVSNQKRIDVLVRTSRYGDYPFTAFRSNY</sequence>
<comment type="caution">
    <text evidence="1">The sequence shown here is derived from an EMBL/GenBank/DDBJ whole genome shotgun (WGS) entry which is preliminary data.</text>
</comment>
<dbReference type="RefSeq" id="WP_161444018.1">
    <property type="nucleotide sequence ID" value="NZ_WXWV01000181.1"/>
</dbReference>
<dbReference type="NCBIfam" id="TIGR02532">
    <property type="entry name" value="IV_pilin_GFxxxE"/>
    <property type="match status" value="1"/>
</dbReference>
<dbReference type="AlphaFoldDB" id="A0A7X4WAF7"/>
<evidence type="ECO:0000313" key="1">
    <source>
        <dbReference type="EMBL" id="NAW65114.1"/>
    </source>
</evidence>
<gene>
    <name evidence="1" type="ORF">CAG72_07775</name>
</gene>
<reference evidence="1 2" key="1">
    <citation type="submission" date="2017-05" db="EMBL/GenBank/DDBJ databases">
        <title>High clonality and local adaptation shapes Vibrionaceae linages within an endangered oasis.</title>
        <authorList>
            <person name="Vazquez-Rosas-Landa M."/>
        </authorList>
    </citation>
    <scope>NUCLEOTIDE SEQUENCE [LARGE SCALE GENOMIC DNA]</scope>
    <source>
        <strain evidence="1 2">P46_P4S1P180</strain>
    </source>
</reference>
<dbReference type="Pfam" id="PF07963">
    <property type="entry name" value="N_methyl"/>
    <property type="match status" value="1"/>
</dbReference>
<organism evidence="1 2">
    <name type="scientific">Photobacterium halotolerans</name>
    <dbReference type="NCBI Taxonomy" id="265726"/>
    <lineage>
        <taxon>Bacteria</taxon>
        <taxon>Pseudomonadati</taxon>
        <taxon>Pseudomonadota</taxon>
        <taxon>Gammaproteobacteria</taxon>
        <taxon>Vibrionales</taxon>
        <taxon>Vibrionaceae</taxon>
        <taxon>Photobacterium</taxon>
    </lineage>
</organism>
<protein>
    <submittedName>
        <fullName evidence="1">Prepilin-type N-terminal cleavage/methylation domain-containing protein</fullName>
    </submittedName>
</protein>
<name>A0A7X4WAF7_9GAMM</name>
<dbReference type="Proteomes" id="UP000465712">
    <property type="component" value="Unassembled WGS sequence"/>
</dbReference>